<reference evidence="11 12" key="1">
    <citation type="submission" date="2020-08" db="EMBL/GenBank/DDBJ databases">
        <title>Genome sequence of Nocardioides mesophilus KACC 16243T.</title>
        <authorList>
            <person name="Hyun D.-W."/>
            <person name="Bae J.-W."/>
        </authorList>
    </citation>
    <scope>NUCLEOTIDE SEQUENCE [LARGE SCALE GENOMIC DNA]</scope>
    <source>
        <strain evidence="11 12">KACC 16243</strain>
    </source>
</reference>
<dbReference type="GO" id="GO:1902600">
    <property type="term" value="P:proton transmembrane transport"/>
    <property type="evidence" value="ECO:0007669"/>
    <property type="project" value="InterPro"/>
</dbReference>
<evidence type="ECO:0000256" key="9">
    <source>
        <dbReference type="SAM" id="Phobius"/>
    </source>
</evidence>
<evidence type="ECO:0000313" key="12">
    <source>
        <dbReference type="Proteomes" id="UP000515947"/>
    </source>
</evidence>
<feature type="transmembrane region" description="Helical" evidence="9">
    <location>
        <begin position="205"/>
        <end position="229"/>
    </location>
</feature>
<dbReference type="AlphaFoldDB" id="A0A7G9R7X3"/>
<dbReference type="GO" id="GO:0005886">
    <property type="term" value="C:plasma membrane"/>
    <property type="evidence" value="ECO:0007669"/>
    <property type="project" value="UniProtKB-SubCell"/>
</dbReference>
<keyword evidence="8 9" id="KW-0472">Membrane</keyword>
<evidence type="ECO:0000259" key="10">
    <source>
        <dbReference type="Pfam" id="PF00999"/>
    </source>
</evidence>
<dbReference type="Proteomes" id="UP000515947">
    <property type="component" value="Chromosome"/>
</dbReference>
<feature type="domain" description="Cation/H+ exchanger transmembrane" evidence="10">
    <location>
        <begin position="36"/>
        <end position="397"/>
    </location>
</feature>
<feature type="transmembrane region" description="Helical" evidence="9">
    <location>
        <begin position="21"/>
        <end position="44"/>
    </location>
</feature>
<proteinExistence type="predicted"/>
<evidence type="ECO:0000256" key="4">
    <source>
        <dbReference type="ARBA" id="ARBA00022475"/>
    </source>
</evidence>
<dbReference type="PANTHER" id="PTHR32507:SF8">
    <property type="entry name" value="CNH1P"/>
    <property type="match status" value="1"/>
</dbReference>
<evidence type="ECO:0000313" key="11">
    <source>
        <dbReference type="EMBL" id="QNN51698.1"/>
    </source>
</evidence>
<keyword evidence="5 9" id="KW-0812">Transmembrane</keyword>
<feature type="transmembrane region" description="Helical" evidence="9">
    <location>
        <begin position="381"/>
        <end position="407"/>
    </location>
</feature>
<feature type="transmembrane region" description="Helical" evidence="9">
    <location>
        <begin position="352"/>
        <end position="375"/>
    </location>
</feature>
<feature type="transmembrane region" description="Helical" evidence="9">
    <location>
        <begin position="138"/>
        <end position="159"/>
    </location>
</feature>
<dbReference type="Gene3D" id="1.20.1530.20">
    <property type="match status" value="1"/>
</dbReference>
<dbReference type="InterPro" id="IPR006153">
    <property type="entry name" value="Cation/H_exchanger_TM"/>
</dbReference>
<dbReference type="EMBL" id="CP060713">
    <property type="protein sequence ID" value="QNN51698.1"/>
    <property type="molecule type" value="Genomic_DNA"/>
</dbReference>
<protein>
    <submittedName>
        <fullName evidence="11">Cation:proton antiporter</fullName>
    </submittedName>
</protein>
<evidence type="ECO:0000256" key="5">
    <source>
        <dbReference type="ARBA" id="ARBA00022692"/>
    </source>
</evidence>
<organism evidence="11 12">
    <name type="scientific">Nocardioides mesophilus</name>
    <dbReference type="NCBI Taxonomy" id="433659"/>
    <lineage>
        <taxon>Bacteria</taxon>
        <taxon>Bacillati</taxon>
        <taxon>Actinomycetota</taxon>
        <taxon>Actinomycetes</taxon>
        <taxon>Propionibacteriales</taxon>
        <taxon>Nocardioidaceae</taxon>
        <taxon>Nocardioides</taxon>
    </lineage>
</organism>
<feature type="transmembrane region" description="Helical" evidence="9">
    <location>
        <begin position="236"/>
        <end position="255"/>
    </location>
</feature>
<keyword evidence="2" id="KW-0813">Transport</keyword>
<evidence type="ECO:0000256" key="1">
    <source>
        <dbReference type="ARBA" id="ARBA00004651"/>
    </source>
</evidence>
<dbReference type="PANTHER" id="PTHR32507">
    <property type="entry name" value="NA(+)/H(+) ANTIPORTER 1"/>
    <property type="match status" value="1"/>
</dbReference>
<dbReference type="GO" id="GO:0015297">
    <property type="term" value="F:antiporter activity"/>
    <property type="evidence" value="ECO:0007669"/>
    <property type="project" value="UniProtKB-KW"/>
</dbReference>
<evidence type="ECO:0000256" key="7">
    <source>
        <dbReference type="ARBA" id="ARBA00023065"/>
    </source>
</evidence>
<evidence type="ECO:0000256" key="3">
    <source>
        <dbReference type="ARBA" id="ARBA00022449"/>
    </source>
</evidence>
<comment type="subcellular location">
    <subcellularLocation>
        <location evidence="1">Cell membrane</location>
        <topology evidence="1">Multi-pass membrane protein</topology>
    </subcellularLocation>
</comment>
<keyword evidence="6 9" id="KW-1133">Transmembrane helix</keyword>
<evidence type="ECO:0000256" key="2">
    <source>
        <dbReference type="ARBA" id="ARBA00022448"/>
    </source>
</evidence>
<keyword evidence="3" id="KW-0050">Antiport</keyword>
<name>A0A7G9R7X3_9ACTN</name>
<gene>
    <name evidence="11" type="ORF">H9L09_14145</name>
</gene>
<evidence type="ECO:0000256" key="6">
    <source>
        <dbReference type="ARBA" id="ARBA00022989"/>
    </source>
</evidence>
<feature type="transmembrane region" description="Helical" evidence="9">
    <location>
        <begin position="314"/>
        <end position="331"/>
    </location>
</feature>
<keyword evidence="4" id="KW-1003">Cell membrane</keyword>
<dbReference type="KEGG" id="nmes:H9L09_14145"/>
<evidence type="ECO:0000256" key="8">
    <source>
        <dbReference type="ARBA" id="ARBA00023136"/>
    </source>
</evidence>
<dbReference type="InterPro" id="IPR038770">
    <property type="entry name" value="Na+/solute_symporter_sf"/>
</dbReference>
<dbReference type="Pfam" id="PF00999">
    <property type="entry name" value="Na_H_Exchanger"/>
    <property type="match status" value="1"/>
</dbReference>
<feature type="transmembrane region" description="Helical" evidence="9">
    <location>
        <begin position="50"/>
        <end position="71"/>
    </location>
</feature>
<feature type="transmembrane region" description="Helical" evidence="9">
    <location>
        <begin position="112"/>
        <end position="132"/>
    </location>
</feature>
<feature type="transmembrane region" description="Helical" evidence="9">
    <location>
        <begin position="171"/>
        <end position="193"/>
    </location>
</feature>
<keyword evidence="7" id="KW-0406">Ion transport</keyword>
<keyword evidence="12" id="KW-1185">Reference proteome</keyword>
<sequence length="427" mass="44212">MAAERHRLLPHASGGRRRGRRAGVTALVLTFAIALLLAVLTSSLASRSALSTTLVFLVVGMVAGPLGLGVVDVSSKAAEKAAEIALFAILFTDGQHAPLRVLRRNWGPPTRALLVAMPLTFAIVAALGHWVAGLPWPAALVLGAVLAPTDPVFASALVGREDVPQRVRHMLNIESGLNDGLALPAVLVFVGLAGGTPEEWSTEPWTLVLEVLVGIALGVVIPIAVVSVLRLPGVGAVPSLLPLGPLALALLLYGVCELTHANSFLAAFVAGSTVATIRPTASDSFRRTGELVSEMAKGAALIAFASLLDRELLVDAGIAGLVLAAAVLLVSRPLPVMAVMVGSRLTMKEQLAVAWFGPKGFASVAYAVIVLFSGMQDAGEVFVLVGVTVLFSVVAHSSTDVAVASWLSRDEDKAVERGDMSAEPLGT</sequence>
<accession>A0A7G9R7X3</accession>